<dbReference type="EMBL" id="CP077715">
    <property type="protein sequence ID" value="QXJ32189.1"/>
    <property type="molecule type" value="Genomic_DNA"/>
</dbReference>
<dbReference type="Proteomes" id="UP000693941">
    <property type="component" value="Chromosome"/>
</dbReference>
<name>A0A8F5GWL2_9CREN</name>
<proteinExistence type="predicted"/>
<evidence type="ECO:0000313" key="3">
    <source>
        <dbReference type="Proteomes" id="UP000693941"/>
    </source>
</evidence>
<organism evidence="2 3">
    <name type="scientific">Saccharolobus shibatae</name>
    <dbReference type="NCBI Taxonomy" id="2286"/>
    <lineage>
        <taxon>Archaea</taxon>
        <taxon>Thermoproteota</taxon>
        <taxon>Thermoprotei</taxon>
        <taxon>Sulfolobales</taxon>
        <taxon>Sulfolobaceae</taxon>
        <taxon>Saccharolobus</taxon>
    </lineage>
</organism>
<keyword evidence="1" id="KW-1133">Transmembrane helix</keyword>
<keyword evidence="1" id="KW-0812">Transmembrane</keyword>
<accession>A0A8F5GWL2</accession>
<sequence length="37" mass="4119">MGAKSFAKGMIVLYLNTSFFPKLFLLTLIKLLSLIDA</sequence>
<keyword evidence="1" id="KW-0472">Membrane</keyword>
<evidence type="ECO:0000256" key="1">
    <source>
        <dbReference type="SAM" id="Phobius"/>
    </source>
</evidence>
<protein>
    <submittedName>
        <fullName evidence="2">Uncharacterized protein</fullName>
    </submittedName>
</protein>
<evidence type="ECO:0000313" key="2">
    <source>
        <dbReference type="EMBL" id="QXJ32189.1"/>
    </source>
</evidence>
<reference evidence="2" key="1">
    <citation type="journal article" date="2021" name="Environ. Microbiol.">
        <title>New insights into the diversity and evolution of the archaeal mobilome from three complete genomes of Saccharolobus shibatae.</title>
        <authorList>
            <person name="Medvedeva S."/>
            <person name="Brandt D."/>
            <person name="Cvirkaite-Krupovic V."/>
            <person name="Liu Y."/>
            <person name="Severinov K."/>
            <person name="Ishino S."/>
            <person name="Ishino Y."/>
            <person name="Prangishvili D."/>
            <person name="Kalinowski J."/>
            <person name="Krupovic M."/>
        </authorList>
    </citation>
    <scope>NUCLEOTIDE SEQUENCE</scope>
    <source>
        <strain evidence="2">BEU9</strain>
    </source>
</reference>
<dbReference type="AlphaFoldDB" id="A0A8F5GWL2"/>
<gene>
    <name evidence="2" type="ORF">J5U21_01840</name>
</gene>
<feature type="transmembrane region" description="Helical" evidence="1">
    <location>
        <begin position="12"/>
        <end position="35"/>
    </location>
</feature>